<dbReference type="EMBL" id="VMRY01000009">
    <property type="protein sequence ID" value="TVT58600.1"/>
    <property type="molecule type" value="Genomic_DNA"/>
</dbReference>
<evidence type="ECO:0000256" key="2">
    <source>
        <dbReference type="HAMAP-Rule" id="MF_02087"/>
    </source>
</evidence>
<evidence type="ECO:0000256" key="4">
    <source>
        <dbReference type="RuleBase" id="RU004514"/>
    </source>
</evidence>
<name>A0A558DC61_9GAMM</name>
<dbReference type="PANTHER" id="PTHR10146">
    <property type="entry name" value="PROLINE SYNTHETASE CO-TRANSCRIBED BACTERIAL HOMOLOG PROTEIN"/>
    <property type="match status" value="1"/>
</dbReference>
<evidence type="ECO:0000256" key="1">
    <source>
        <dbReference type="ARBA" id="ARBA00022898"/>
    </source>
</evidence>
<dbReference type="Proteomes" id="UP000317355">
    <property type="component" value="Unassembled WGS sequence"/>
</dbReference>
<dbReference type="PROSITE" id="PS01211">
    <property type="entry name" value="UPF0001"/>
    <property type="match status" value="1"/>
</dbReference>
<feature type="modified residue" description="N6-(pyridoxal phosphate)lysine" evidence="2 3">
    <location>
        <position position="36"/>
    </location>
</feature>
<keyword evidence="1 2" id="KW-0663">Pyridoxal phosphate</keyword>
<dbReference type="PANTHER" id="PTHR10146:SF14">
    <property type="entry name" value="PYRIDOXAL PHOSPHATE HOMEOSTASIS PROTEIN"/>
    <property type="match status" value="1"/>
</dbReference>
<feature type="domain" description="Alanine racemase N-terminal" evidence="6">
    <location>
        <begin position="18"/>
        <end position="225"/>
    </location>
</feature>
<reference evidence="7 8" key="1">
    <citation type="submission" date="2019-07" db="EMBL/GenBank/DDBJ databases">
        <title>The pathways for chlorine oxyanion respiration interact through the shared metabolite chlorate.</title>
        <authorList>
            <person name="Barnum T.P."/>
            <person name="Cheng Y."/>
            <person name="Hill K.A."/>
            <person name="Lucas L.N."/>
            <person name="Carlson H.K."/>
            <person name="Coates J.D."/>
        </authorList>
    </citation>
    <scope>NUCLEOTIDE SEQUENCE [LARGE SCALE GENOMIC DNA]</scope>
    <source>
        <strain evidence="7">BK-3</strain>
    </source>
</reference>
<comment type="function">
    <text evidence="2">Pyridoxal 5'-phosphate (PLP)-binding protein, which is involved in PLP homeostasis.</text>
</comment>
<dbReference type="AlphaFoldDB" id="A0A558DC61"/>
<dbReference type="HAMAP" id="MF_02087">
    <property type="entry name" value="PLP_homeostasis"/>
    <property type="match status" value="1"/>
</dbReference>
<protein>
    <recommendedName>
        <fullName evidence="2">Pyridoxal phosphate homeostasis protein</fullName>
        <shortName evidence="2">PLP homeostasis protein</shortName>
    </recommendedName>
</protein>
<dbReference type="CDD" id="cd06824">
    <property type="entry name" value="PLPDE_III_Yggs_like"/>
    <property type="match status" value="1"/>
</dbReference>
<proteinExistence type="inferred from homology"/>
<evidence type="ECO:0000313" key="8">
    <source>
        <dbReference type="Proteomes" id="UP000317355"/>
    </source>
</evidence>
<dbReference type="Pfam" id="PF01168">
    <property type="entry name" value="Ala_racemase_N"/>
    <property type="match status" value="1"/>
</dbReference>
<dbReference type="FunFam" id="3.20.20.10:FF:000018">
    <property type="entry name" value="Pyridoxal phosphate homeostasis protein"/>
    <property type="match status" value="1"/>
</dbReference>
<comment type="similarity">
    <text evidence="2 4">Belongs to the pyridoxal phosphate-binding protein YggS/PROSC family.</text>
</comment>
<accession>A0A558DC61</accession>
<dbReference type="InterPro" id="IPR029066">
    <property type="entry name" value="PLP-binding_barrel"/>
</dbReference>
<comment type="cofactor">
    <cofactor evidence="3">
        <name>pyridoxal 5'-phosphate</name>
        <dbReference type="ChEBI" id="CHEBI:597326"/>
    </cofactor>
</comment>
<dbReference type="PIRSF" id="PIRSF004848">
    <property type="entry name" value="YBL036c_PLPDEIII"/>
    <property type="match status" value="1"/>
</dbReference>
<dbReference type="InterPro" id="IPR011078">
    <property type="entry name" value="PyrdxlP_homeostasis"/>
</dbReference>
<evidence type="ECO:0000256" key="5">
    <source>
        <dbReference type="SAM" id="Coils"/>
    </source>
</evidence>
<sequence length="230" mass="25932">MPAINKRLESVNQQIQQALQNHHRTNDSVKLLAVSKTRPIEDISQAYAAGQHYFGESYIQEALTKIAQLKELNIEWHFIGRIQGNKTRSIAENFDWVHSIDNPKQIRRLNDQRPSHLAPLNICLQIKIDDEESKAGFAPDQVKAIIDKMADYPRLSLRGFMTLPAPAEGLVAQRTPFRKLRLLRNQLATPEIPLETLSMGMSDDLEAAIAEGSTIVRIGTAIFGPRNYPT</sequence>
<evidence type="ECO:0000259" key="6">
    <source>
        <dbReference type="Pfam" id="PF01168"/>
    </source>
</evidence>
<comment type="caution">
    <text evidence="7">The sequence shown here is derived from an EMBL/GenBank/DDBJ whole genome shotgun (WGS) entry which is preliminary data.</text>
</comment>
<feature type="coiled-coil region" evidence="5">
    <location>
        <begin position="1"/>
        <end position="28"/>
    </location>
</feature>
<evidence type="ECO:0000256" key="3">
    <source>
        <dbReference type="PIRSR" id="PIRSR004848-1"/>
    </source>
</evidence>
<evidence type="ECO:0000313" key="7">
    <source>
        <dbReference type="EMBL" id="TVT58600.1"/>
    </source>
</evidence>
<organism evidence="7 8">
    <name type="scientific">Sedimenticola thiotaurini</name>
    <dbReference type="NCBI Taxonomy" id="1543721"/>
    <lineage>
        <taxon>Bacteria</taxon>
        <taxon>Pseudomonadati</taxon>
        <taxon>Pseudomonadota</taxon>
        <taxon>Gammaproteobacteria</taxon>
        <taxon>Chromatiales</taxon>
        <taxon>Sedimenticolaceae</taxon>
        <taxon>Sedimenticola</taxon>
    </lineage>
</organism>
<dbReference type="SUPFAM" id="SSF51419">
    <property type="entry name" value="PLP-binding barrel"/>
    <property type="match status" value="1"/>
</dbReference>
<gene>
    <name evidence="7" type="ORF">FHK82_04325</name>
</gene>
<dbReference type="Gene3D" id="3.20.20.10">
    <property type="entry name" value="Alanine racemase"/>
    <property type="match status" value="1"/>
</dbReference>
<keyword evidence="5" id="KW-0175">Coiled coil</keyword>
<dbReference type="NCBIfam" id="TIGR00044">
    <property type="entry name" value="YggS family pyridoxal phosphate-dependent enzyme"/>
    <property type="match status" value="1"/>
</dbReference>
<dbReference type="InterPro" id="IPR001608">
    <property type="entry name" value="Ala_racemase_N"/>
</dbReference>
<dbReference type="GO" id="GO:0030170">
    <property type="term" value="F:pyridoxal phosphate binding"/>
    <property type="evidence" value="ECO:0007669"/>
    <property type="project" value="UniProtKB-UniRule"/>
</dbReference>